<keyword evidence="5 8" id="KW-1133">Transmembrane helix</keyword>
<evidence type="ECO:0000256" key="3">
    <source>
        <dbReference type="ARBA" id="ARBA00022679"/>
    </source>
</evidence>
<evidence type="ECO:0000256" key="5">
    <source>
        <dbReference type="ARBA" id="ARBA00022989"/>
    </source>
</evidence>
<feature type="transmembrane region" description="Helical" evidence="8">
    <location>
        <begin position="292"/>
        <end position="308"/>
    </location>
</feature>
<keyword evidence="6 8" id="KW-0472">Membrane</keyword>
<keyword evidence="4 8" id="KW-0812">Transmembrane</keyword>
<dbReference type="InterPro" id="IPR018584">
    <property type="entry name" value="GT87"/>
</dbReference>
<protein>
    <submittedName>
        <fullName evidence="9">DUF2029 domain-containing protein</fullName>
    </submittedName>
</protein>
<keyword evidence="2" id="KW-1003">Cell membrane</keyword>
<feature type="transmembrane region" description="Helical" evidence="8">
    <location>
        <begin position="169"/>
        <end position="189"/>
    </location>
</feature>
<feature type="transmembrane region" description="Helical" evidence="8">
    <location>
        <begin position="314"/>
        <end position="329"/>
    </location>
</feature>
<dbReference type="Proteomes" id="UP000285875">
    <property type="component" value="Chromosome"/>
</dbReference>
<evidence type="ECO:0000313" key="9">
    <source>
        <dbReference type="EMBL" id="AZZ40231.1"/>
    </source>
</evidence>
<feature type="transmembrane region" description="Helical" evidence="8">
    <location>
        <begin position="16"/>
        <end position="35"/>
    </location>
</feature>
<feature type="transmembrane region" description="Helical" evidence="8">
    <location>
        <begin position="370"/>
        <end position="389"/>
    </location>
</feature>
<feature type="transmembrane region" description="Helical" evidence="8">
    <location>
        <begin position="196"/>
        <end position="215"/>
    </location>
</feature>
<dbReference type="GO" id="GO:0005886">
    <property type="term" value="C:plasma membrane"/>
    <property type="evidence" value="ECO:0007669"/>
    <property type="project" value="UniProtKB-SubCell"/>
</dbReference>
<feature type="transmembrane region" description="Helical" evidence="8">
    <location>
        <begin position="336"/>
        <end position="358"/>
    </location>
</feature>
<proteinExistence type="inferred from homology"/>
<evidence type="ECO:0000256" key="1">
    <source>
        <dbReference type="ARBA" id="ARBA00004651"/>
    </source>
</evidence>
<organism evidence="9 10">
    <name type="scientific">Acidipropionibacterium jensenii</name>
    <dbReference type="NCBI Taxonomy" id="1749"/>
    <lineage>
        <taxon>Bacteria</taxon>
        <taxon>Bacillati</taxon>
        <taxon>Actinomycetota</taxon>
        <taxon>Actinomycetes</taxon>
        <taxon>Propionibacteriales</taxon>
        <taxon>Propionibacteriaceae</taxon>
        <taxon>Acidipropionibacterium</taxon>
    </lineage>
</organism>
<evidence type="ECO:0000256" key="6">
    <source>
        <dbReference type="ARBA" id="ARBA00023136"/>
    </source>
</evidence>
<reference evidence="10" key="1">
    <citation type="submission" date="2017-12" db="EMBL/GenBank/DDBJ databases">
        <title>Whole genome sequencing of Acidipropionibacterium jensenii strains JS279 and JS280.</title>
        <authorList>
            <person name="Deptula P."/>
            <person name="Laine P."/>
            <person name="Smolander O.-P."/>
            <person name="Paulin L."/>
            <person name="Auvinen P."/>
            <person name="Varmanen P."/>
        </authorList>
    </citation>
    <scope>NUCLEOTIDE SEQUENCE [LARGE SCALE GENOMIC DNA]</scope>
    <source>
        <strain evidence="10">JS280</strain>
    </source>
</reference>
<dbReference type="AlphaFoldDB" id="A0A3Q9UKC6"/>
<dbReference type="EMBL" id="CP025570">
    <property type="protein sequence ID" value="AZZ40231.1"/>
    <property type="molecule type" value="Genomic_DNA"/>
</dbReference>
<evidence type="ECO:0000256" key="2">
    <source>
        <dbReference type="ARBA" id="ARBA00022475"/>
    </source>
</evidence>
<evidence type="ECO:0000313" key="10">
    <source>
        <dbReference type="Proteomes" id="UP000285875"/>
    </source>
</evidence>
<comment type="subcellular location">
    <subcellularLocation>
        <location evidence="1">Cell membrane</location>
        <topology evidence="1">Multi-pass membrane protein</topology>
    </subcellularLocation>
</comment>
<evidence type="ECO:0000256" key="8">
    <source>
        <dbReference type="SAM" id="Phobius"/>
    </source>
</evidence>
<feature type="transmembrane region" description="Helical" evidence="8">
    <location>
        <begin position="122"/>
        <end position="139"/>
    </location>
</feature>
<evidence type="ECO:0000256" key="7">
    <source>
        <dbReference type="ARBA" id="ARBA00024033"/>
    </source>
</evidence>
<sequence length="432" mass="46334">MTQFASSNDSADPGRVVSAGVMLFLLIHLVCQRLVPIDFNVYWQGGSDVLRRTGALYAPRPALPFTYPPFAGLVFAPEALLRPTSSAVLMELLSCVATAYLASRVIDLAPRRFAHIRNSHPWCFLVLGTALMCGLNPVWETLAKGQINLILAAVCLFALTTDRRFTGGVLVGLCGGIKLTPLALGLVALRQRDWRFILGMGCGFAGSIAAGLLLLPVESRLYWGRLAWDPARTGEVSFAANTSLNAVIRRLAQMISPASDGSGTATTIAWGAAVTITVIAGFLALPRDRARPTASLGVGAAVMLLISPVSWNHHWVWIPFIAMWASTVIRSRAIRWLLGILTLPIVTVGPLLICRAFGADAHDPQSLVVWWVSSTIPLAVFAILLSDAVRAVRERALPPSPSVPDSYPPRSDLKGFVCPSEPARGAGRAVMA</sequence>
<dbReference type="Pfam" id="PF09594">
    <property type="entry name" value="GT87"/>
    <property type="match status" value="1"/>
</dbReference>
<feature type="transmembrane region" description="Helical" evidence="8">
    <location>
        <begin position="267"/>
        <end position="285"/>
    </location>
</feature>
<dbReference type="KEGG" id="aji:C0Z10_11250"/>
<keyword evidence="3" id="KW-0808">Transferase</keyword>
<dbReference type="GO" id="GO:0016758">
    <property type="term" value="F:hexosyltransferase activity"/>
    <property type="evidence" value="ECO:0007669"/>
    <property type="project" value="InterPro"/>
</dbReference>
<gene>
    <name evidence="9" type="ORF">C0Z10_11250</name>
</gene>
<evidence type="ECO:0000256" key="4">
    <source>
        <dbReference type="ARBA" id="ARBA00022692"/>
    </source>
</evidence>
<comment type="similarity">
    <text evidence="7">Belongs to the glycosyltransferase 87 family.</text>
</comment>
<accession>A0A3Q9UKC6</accession>
<name>A0A3Q9UKC6_9ACTN</name>